<dbReference type="InterPro" id="IPR000089">
    <property type="entry name" value="Biotin_lipoyl"/>
</dbReference>
<dbReference type="PANTHER" id="PTHR11715:SF3">
    <property type="entry name" value="GLYCINE CLEAVAGE SYSTEM H PROTEIN-RELATED"/>
    <property type="match status" value="1"/>
</dbReference>
<proteinExistence type="inferred from homology"/>
<dbReference type="InterPro" id="IPR011053">
    <property type="entry name" value="Single_hybrid_motif"/>
</dbReference>
<dbReference type="GO" id="GO:0005739">
    <property type="term" value="C:mitochondrion"/>
    <property type="evidence" value="ECO:0007669"/>
    <property type="project" value="UniProtKB-SubCell"/>
</dbReference>
<organism evidence="7 8">
    <name type="scientific">Spodoptera frugiperda</name>
    <name type="common">Fall armyworm</name>
    <dbReference type="NCBI Taxonomy" id="7108"/>
    <lineage>
        <taxon>Eukaryota</taxon>
        <taxon>Metazoa</taxon>
        <taxon>Ecdysozoa</taxon>
        <taxon>Arthropoda</taxon>
        <taxon>Hexapoda</taxon>
        <taxon>Insecta</taxon>
        <taxon>Pterygota</taxon>
        <taxon>Neoptera</taxon>
        <taxon>Endopterygota</taxon>
        <taxon>Lepidoptera</taxon>
        <taxon>Glossata</taxon>
        <taxon>Ditrysia</taxon>
        <taxon>Noctuoidea</taxon>
        <taxon>Noctuidae</taxon>
        <taxon>Amphipyrinae</taxon>
        <taxon>Spodoptera</taxon>
    </lineage>
</organism>
<evidence type="ECO:0000259" key="6">
    <source>
        <dbReference type="PROSITE" id="PS50968"/>
    </source>
</evidence>
<comment type="subunit">
    <text evidence="5">The glycine cleavage system is composed of four proteins: P, T, L and H.</text>
</comment>
<dbReference type="RefSeq" id="XP_035439520.2">
    <property type="nucleotide sequence ID" value="XM_035583627.2"/>
</dbReference>
<name>A0A9R0EJP3_SPOFR</name>
<dbReference type="OrthoDB" id="10264154at2759"/>
<accession>A0A9R0EJP3</accession>
<evidence type="ECO:0000313" key="8">
    <source>
        <dbReference type="RefSeq" id="XP_035439520.2"/>
    </source>
</evidence>
<keyword evidence="2 4" id="KW-0450">Lipoyl</keyword>
<comment type="similarity">
    <text evidence="1 5">Belongs to the GcvH family.</text>
</comment>
<dbReference type="PROSITE" id="PS50968">
    <property type="entry name" value="BIOTINYL_LIPOYL"/>
    <property type="match status" value="1"/>
</dbReference>
<dbReference type="GO" id="GO:0019464">
    <property type="term" value="P:glycine decarboxylation via glycine cleavage system"/>
    <property type="evidence" value="ECO:0007669"/>
    <property type="project" value="UniProtKB-UniRule"/>
</dbReference>
<dbReference type="InterPro" id="IPR003016">
    <property type="entry name" value="2-oxoA_DH_lipoyl-BS"/>
</dbReference>
<evidence type="ECO:0000256" key="4">
    <source>
        <dbReference type="PIRSR" id="PIRSR617453-50"/>
    </source>
</evidence>
<dbReference type="InterPro" id="IPR002930">
    <property type="entry name" value="GCV_H"/>
</dbReference>
<feature type="modified residue" description="N6-lipoyllysine" evidence="4">
    <location>
        <position position="126"/>
    </location>
</feature>
<dbReference type="HAMAP" id="MF_00272">
    <property type="entry name" value="GcvH"/>
    <property type="match status" value="1"/>
</dbReference>
<feature type="domain" description="Lipoyl-binding" evidence="6">
    <location>
        <begin position="85"/>
        <end position="167"/>
    </location>
</feature>
<dbReference type="PROSITE" id="PS00189">
    <property type="entry name" value="LIPOYL"/>
    <property type="match status" value="1"/>
</dbReference>
<evidence type="ECO:0000256" key="1">
    <source>
        <dbReference type="ARBA" id="ARBA00009249"/>
    </source>
</evidence>
<keyword evidence="5" id="KW-0496">Mitochondrion</keyword>
<dbReference type="NCBIfam" id="TIGR00527">
    <property type="entry name" value="gcvH"/>
    <property type="match status" value="1"/>
</dbReference>
<evidence type="ECO:0000256" key="5">
    <source>
        <dbReference type="RuleBase" id="RU364055"/>
    </source>
</evidence>
<reference evidence="8" key="1">
    <citation type="submission" date="2025-08" db="UniProtKB">
        <authorList>
            <consortium name="RefSeq"/>
        </authorList>
    </citation>
    <scope>IDENTIFICATION</scope>
    <source>
        <tissue evidence="8">Whole larval tissue</tissue>
    </source>
</reference>
<dbReference type="SUPFAM" id="SSF51230">
    <property type="entry name" value="Single hybrid motif"/>
    <property type="match status" value="1"/>
</dbReference>
<dbReference type="GO" id="GO:0005960">
    <property type="term" value="C:glycine cleavage complex"/>
    <property type="evidence" value="ECO:0007669"/>
    <property type="project" value="UniProtKB-UniRule"/>
</dbReference>
<evidence type="ECO:0000256" key="3">
    <source>
        <dbReference type="ARBA" id="ARBA00022946"/>
    </source>
</evidence>
<dbReference type="CDD" id="cd06848">
    <property type="entry name" value="GCS_H"/>
    <property type="match status" value="1"/>
</dbReference>
<dbReference type="InterPro" id="IPR017453">
    <property type="entry name" value="GCV_H_sub"/>
</dbReference>
<dbReference type="InterPro" id="IPR033753">
    <property type="entry name" value="GCV_H/Fam206"/>
</dbReference>
<dbReference type="GeneID" id="118268856"/>
<gene>
    <name evidence="8" type="primary">LOC118268856</name>
</gene>
<protein>
    <recommendedName>
        <fullName evidence="5">Glycine cleavage system H protein</fullName>
    </recommendedName>
</protein>
<keyword evidence="3 5" id="KW-0809">Transit peptide</keyword>
<dbReference type="Pfam" id="PF01597">
    <property type="entry name" value="GCV_H"/>
    <property type="match status" value="1"/>
</dbReference>
<dbReference type="Proteomes" id="UP000829999">
    <property type="component" value="Chromosome 25"/>
</dbReference>
<sequence length="190" mass="21092">MYPCSAHESARTAARRADLRVRHYTSRPRLSEPAVMVVCSVFRVTSRLARSSFGAQCGARALYSTDNKARFYTKKHEWVSVSDNIGTVGISSYAQDALGEVVYVQLPEVGKEIAAGDECGALESVKAASEVYSPVSGTITEANKEVESKPALINKSCYEEGWLFRVKLARPEELQQLMDQATYDKYLEEH</sequence>
<keyword evidence="7" id="KW-1185">Reference proteome</keyword>
<dbReference type="NCBIfam" id="NF002270">
    <property type="entry name" value="PRK01202.1"/>
    <property type="match status" value="1"/>
</dbReference>
<dbReference type="Gene3D" id="2.40.50.100">
    <property type="match status" value="1"/>
</dbReference>
<evidence type="ECO:0000313" key="7">
    <source>
        <dbReference type="Proteomes" id="UP000829999"/>
    </source>
</evidence>
<evidence type="ECO:0000256" key="2">
    <source>
        <dbReference type="ARBA" id="ARBA00022823"/>
    </source>
</evidence>
<comment type="function">
    <text evidence="5">The H protein shuttles the methylamine group of glycine from the P protein to the T protein.</text>
</comment>
<dbReference type="GO" id="GO:0009249">
    <property type="term" value="P:protein lipoylation"/>
    <property type="evidence" value="ECO:0007669"/>
    <property type="project" value="TreeGrafter"/>
</dbReference>
<dbReference type="AlphaFoldDB" id="A0A9R0EJP3"/>
<dbReference type="PANTHER" id="PTHR11715">
    <property type="entry name" value="GLYCINE CLEAVAGE SYSTEM H PROTEIN"/>
    <property type="match status" value="1"/>
</dbReference>
<comment type="subcellular location">
    <subcellularLocation>
        <location evidence="5">Mitochondrion</location>
    </subcellularLocation>
</comment>
<comment type="cofactor">
    <cofactor evidence="5">
        <name>(R)-lipoate</name>
        <dbReference type="ChEBI" id="CHEBI:83088"/>
    </cofactor>
    <text evidence="5">Binds 1 lipoyl cofactor covalently.</text>
</comment>